<dbReference type="InterPro" id="IPR050639">
    <property type="entry name" value="SSR_resolvase"/>
</dbReference>
<name>E6UKQ3_RUMA7</name>
<dbReference type="Pfam" id="PF07508">
    <property type="entry name" value="Recombinase"/>
    <property type="match status" value="1"/>
</dbReference>
<accession>E6UKQ3</accession>
<dbReference type="GO" id="GO:0000150">
    <property type="term" value="F:DNA strand exchange activity"/>
    <property type="evidence" value="ECO:0007669"/>
    <property type="project" value="InterPro"/>
</dbReference>
<dbReference type="EMBL" id="CP002405">
    <property type="protein sequence ID" value="ADU24249.1"/>
    <property type="molecule type" value="Genomic_DNA"/>
</dbReference>
<keyword evidence="2" id="KW-0614">Plasmid</keyword>
<feature type="domain" description="Recombinase" evidence="1">
    <location>
        <begin position="7"/>
        <end position="103"/>
    </location>
</feature>
<dbReference type="AlphaFoldDB" id="E6UKQ3"/>
<evidence type="ECO:0000313" key="3">
    <source>
        <dbReference type="Proteomes" id="UP000006919"/>
    </source>
</evidence>
<dbReference type="Proteomes" id="UP000006919">
    <property type="component" value="Plasmid pRUMAL02"/>
</dbReference>
<reference evidence="3" key="1">
    <citation type="journal article" date="2011" name="J. Bacteriol.">
        <title>Complete genome of the cellulolytic ruminal bacterium Ruminococcus albus 7.</title>
        <authorList>
            <person name="Suen G."/>
            <person name="Stevenson D.M."/>
            <person name="Bruce D.C."/>
            <person name="Chertkov O."/>
            <person name="Copeland A."/>
            <person name="Cheng J.F."/>
            <person name="Detter C."/>
            <person name="Detter J.C."/>
            <person name="Goodwin L.A."/>
            <person name="Han C.S."/>
            <person name="Hauser L.J."/>
            <person name="Ivanova N.N."/>
            <person name="Kyrpides N.C."/>
            <person name="Land M.L."/>
            <person name="Lapidus A."/>
            <person name="Lucas S."/>
            <person name="Ovchinnikova G."/>
            <person name="Pitluck S."/>
            <person name="Tapia R."/>
            <person name="Woyke T."/>
            <person name="Boyum J."/>
            <person name="Mead D."/>
            <person name="Weimer P.J."/>
        </authorList>
    </citation>
    <scope>NUCLEOTIDE SEQUENCE [LARGE SCALE GENOMIC DNA]</scope>
    <source>
        <strain evidence="3">ATCC 27210 / DSM 20455 / JCM 14654 / NCDO 2250 / 7</strain>
        <plasmid evidence="3">pRUMAL02</plasmid>
    </source>
</reference>
<dbReference type="KEGG" id="ral:Rumal_3819"/>
<dbReference type="InterPro" id="IPR038109">
    <property type="entry name" value="DNA_bind_recomb_sf"/>
</dbReference>
<evidence type="ECO:0000259" key="1">
    <source>
        <dbReference type="PROSITE" id="PS51737"/>
    </source>
</evidence>
<dbReference type="PROSITE" id="PS51737">
    <property type="entry name" value="RECOMBINASE_DNA_BIND"/>
    <property type="match status" value="1"/>
</dbReference>
<gene>
    <name evidence="2" type="ordered locus">Rumal_3819</name>
</gene>
<dbReference type="GO" id="GO:0003677">
    <property type="term" value="F:DNA binding"/>
    <property type="evidence" value="ECO:0007669"/>
    <property type="project" value="InterPro"/>
</dbReference>
<dbReference type="InterPro" id="IPR011109">
    <property type="entry name" value="DNA_bind_recombinase_dom"/>
</dbReference>
<evidence type="ECO:0000313" key="2">
    <source>
        <dbReference type="EMBL" id="ADU24249.1"/>
    </source>
</evidence>
<protein>
    <submittedName>
        <fullName evidence="2">Recombinase</fullName>
    </submittedName>
</protein>
<dbReference type="PANTHER" id="PTHR30461">
    <property type="entry name" value="DNA-INVERTASE FROM LAMBDOID PROPHAGE"/>
    <property type="match status" value="1"/>
</dbReference>
<organism evidence="2 3">
    <name type="scientific">Ruminococcus albus (strain ATCC 27210 / DSM 20455 / JCM 14654 / NCDO 2250 / 7)</name>
    <dbReference type="NCBI Taxonomy" id="697329"/>
    <lineage>
        <taxon>Bacteria</taxon>
        <taxon>Bacillati</taxon>
        <taxon>Bacillota</taxon>
        <taxon>Clostridia</taxon>
        <taxon>Eubacteriales</taxon>
        <taxon>Oscillospiraceae</taxon>
        <taxon>Ruminococcus</taxon>
    </lineage>
</organism>
<dbReference type="OrthoDB" id="2188903at2"/>
<proteinExistence type="predicted"/>
<sequence length="291" mass="32852">MAVRKTPYGYIIANGRIAVDAEEAEVIKRIFSDRISGLSGVKIGAALFAEHIEPFTESEKKAADRIYSILNDERYCGADDYPTIISEETFAASRASMNKKTFGKEPDTYTILRKMSFCSECGKNLAHFSDQTRELRWRCTKKGCINSKPRITDVDFTASVLEVLNAVIETPEMLDTGEQLTEYVPDDKVAAIEAELKELFAAVPIDHERVKAKVYELATAKYNCCTYNRIPYITEELVHIIQGFTPSEEINKQMLTKTVEKITFDKNKVITVTFKNGRKIAAKEGEICQDR</sequence>
<geneLocation type="plasmid" evidence="2 3">
    <name>pRUMAL02</name>
</geneLocation>
<dbReference type="RefSeq" id="WP_013483790.1">
    <property type="nucleotide sequence ID" value="NC_014825.1"/>
</dbReference>
<dbReference type="HOGENOM" id="CLU_082115_1_0_9"/>
<dbReference type="PANTHER" id="PTHR30461:SF24">
    <property type="entry name" value="SITE-SPECIFIC INTEGRASE_RESOLVASE-RELATED"/>
    <property type="match status" value="1"/>
</dbReference>
<dbReference type="Gene3D" id="3.90.1750.20">
    <property type="entry name" value="Putative Large Serine Recombinase, Chain B, Domain 2"/>
    <property type="match status" value="1"/>
</dbReference>